<name>A0A0F9RJY9_9ZZZZ</name>
<dbReference type="EMBL" id="LAZR01003509">
    <property type="protein sequence ID" value="KKN17548.1"/>
    <property type="molecule type" value="Genomic_DNA"/>
</dbReference>
<comment type="caution">
    <text evidence="1">The sequence shown here is derived from an EMBL/GenBank/DDBJ whole genome shotgun (WGS) entry which is preliminary data.</text>
</comment>
<organism evidence="1">
    <name type="scientific">marine sediment metagenome</name>
    <dbReference type="NCBI Taxonomy" id="412755"/>
    <lineage>
        <taxon>unclassified sequences</taxon>
        <taxon>metagenomes</taxon>
        <taxon>ecological metagenomes</taxon>
    </lineage>
</organism>
<evidence type="ECO:0000313" key="1">
    <source>
        <dbReference type="EMBL" id="KKN17548.1"/>
    </source>
</evidence>
<protein>
    <submittedName>
        <fullName evidence="1">Uncharacterized protein</fullName>
    </submittedName>
</protein>
<gene>
    <name evidence="1" type="ORF">LCGC14_0964730</name>
</gene>
<reference evidence="1" key="1">
    <citation type="journal article" date="2015" name="Nature">
        <title>Complex archaea that bridge the gap between prokaryotes and eukaryotes.</title>
        <authorList>
            <person name="Spang A."/>
            <person name="Saw J.H."/>
            <person name="Jorgensen S.L."/>
            <person name="Zaremba-Niedzwiedzka K."/>
            <person name="Martijn J."/>
            <person name="Lind A.E."/>
            <person name="van Eijk R."/>
            <person name="Schleper C."/>
            <person name="Guy L."/>
            <person name="Ettema T.J."/>
        </authorList>
    </citation>
    <scope>NUCLEOTIDE SEQUENCE</scope>
</reference>
<proteinExistence type="predicted"/>
<accession>A0A0F9RJY9</accession>
<dbReference type="AlphaFoldDB" id="A0A0F9RJY9"/>
<sequence>MDFYDLYLRSGGSGRMRPFWVCYVEGINGGKHLRHFTLWKAREEAARLASLTNKTVYVFECIGKCGVEIKWQTPLLI</sequence>